<dbReference type="AlphaFoldDB" id="A0A8H9QW44"/>
<name>A0A8H9QW44_CLOPF</name>
<dbReference type="RefSeq" id="WP_283675732.1">
    <property type="nucleotide sequence ID" value="NZ_CATNWM010000001.1"/>
</dbReference>
<organism evidence="1">
    <name type="scientific">Clostridium perfringens</name>
    <dbReference type="NCBI Taxonomy" id="1502"/>
    <lineage>
        <taxon>Bacteria</taxon>
        <taxon>Bacillati</taxon>
        <taxon>Bacillota</taxon>
        <taxon>Clostridia</taxon>
        <taxon>Eubacteriales</taxon>
        <taxon>Clostridiaceae</taxon>
        <taxon>Clostridium</taxon>
    </lineage>
</organism>
<dbReference type="Pfam" id="PF05119">
    <property type="entry name" value="Terminase_4"/>
    <property type="match status" value="1"/>
</dbReference>
<dbReference type="Proteomes" id="UP000859547">
    <property type="component" value="Unassembled WGS sequence"/>
</dbReference>
<dbReference type="NCBIfam" id="TIGR01558">
    <property type="entry name" value="sm_term_P27"/>
    <property type="match status" value="1"/>
</dbReference>
<evidence type="ECO:0000313" key="1">
    <source>
        <dbReference type="EMBL" id="HAT4306741.1"/>
    </source>
</evidence>
<reference evidence="1" key="2">
    <citation type="submission" date="2020-07" db="EMBL/GenBank/DDBJ databases">
        <authorList>
            <consortium name="NCBI Pathogen Detection Project"/>
        </authorList>
    </citation>
    <scope>NUCLEOTIDE SEQUENCE</scope>
    <source>
        <strain evidence="1">C8</strain>
    </source>
</reference>
<protein>
    <submittedName>
        <fullName evidence="1">Phage terminase small subunit P27 family</fullName>
    </submittedName>
</protein>
<dbReference type="InterPro" id="IPR006448">
    <property type="entry name" value="Phage_term_ssu_P27"/>
</dbReference>
<accession>A0A8H9QW44</accession>
<sequence>MGRKMISVSQILANGNKSHLTNEEIEKRQEQEEKLKRLPKDKIRPPTWLSKDGKSIFKKIVKELDAVDILANIDNYNLAILANSLEKYIECTRKLNCDELTVTHINKRGFETTQKNPLISIQIQYADVIKKLGAEFGLSPAARLKIIQEAEELDEEEKEFNEDFGNV</sequence>
<reference evidence="1" key="1">
    <citation type="journal article" date="2018" name="Genome Biol.">
        <title>SKESA: strategic k-mer extension for scrupulous assemblies.</title>
        <authorList>
            <person name="Souvorov A."/>
            <person name="Agarwala R."/>
            <person name="Lipman D.J."/>
        </authorList>
    </citation>
    <scope>NUCLEOTIDE SEQUENCE</scope>
    <source>
        <strain evidence="1">C8</strain>
    </source>
</reference>
<gene>
    <name evidence="1" type="ORF">I9080_000497</name>
</gene>
<proteinExistence type="predicted"/>
<comment type="caution">
    <text evidence="1">The sequence shown here is derived from an EMBL/GenBank/DDBJ whole genome shotgun (WGS) entry which is preliminary data.</text>
</comment>
<dbReference type="EMBL" id="DACTCB010000001">
    <property type="protein sequence ID" value="HAT4306741.1"/>
    <property type="molecule type" value="Genomic_DNA"/>
</dbReference>